<comment type="caution">
    <text evidence="1">The sequence shown here is derived from an EMBL/GenBank/DDBJ whole genome shotgun (WGS) entry which is preliminary data.</text>
</comment>
<sequence>VFVLIQSVLEIFTEEDFKENGTSLPEVIQRVGECSEKNTFAEPNLGGAQRAVVDIMDYQQQHLFEVFDTKQADMDAVFEYNILDPHDAGATEKRILDALSTVASEQRVFWLRILQDLVFATGVVGHTDSWKKTRSIRLAAELHVHLGA</sequence>
<dbReference type="Proteomes" id="UP001497497">
    <property type="component" value="Unassembled WGS sequence"/>
</dbReference>
<organism evidence="1 2">
    <name type="scientific">Lymnaea stagnalis</name>
    <name type="common">Great pond snail</name>
    <name type="synonym">Helix stagnalis</name>
    <dbReference type="NCBI Taxonomy" id="6523"/>
    <lineage>
        <taxon>Eukaryota</taxon>
        <taxon>Metazoa</taxon>
        <taxon>Spiralia</taxon>
        <taxon>Lophotrochozoa</taxon>
        <taxon>Mollusca</taxon>
        <taxon>Gastropoda</taxon>
        <taxon>Heterobranchia</taxon>
        <taxon>Euthyneura</taxon>
        <taxon>Panpulmonata</taxon>
        <taxon>Hygrophila</taxon>
        <taxon>Lymnaeoidea</taxon>
        <taxon>Lymnaeidae</taxon>
        <taxon>Lymnaea</taxon>
    </lineage>
</organism>
<dbReference type="EMBL" id="CAXITT010000010">
    <property type="protein sequence ID" value="CAL1526946.1"/>
    <property type="molecule type" value="Genomic_DNA"/>
</dbReference>
<gene>
    <name evidence="1" type="ORF">GSLYS_00001123001</name>
</gene>
<name>A0AAV2H0D8_LYMST</name>
<accession>A0AAV2H0D8</accession>
<feature type="non-terminal residue" evidence="1">
    <location>
        <position position="148"/>
    </location>
</feature>
<protein>
    <submittedName>
        <fullName evidence="1">Uncharacterized protein</fullName>
    </submittedName>
</protein>
<feature type="non-terminal residue" evidence="1">
    <location>
        <position position="1"/>
    </location>
</feature>
<keyword evidence="2" id="KW-1185">Reference proteome</keyword>
<dbReference type="AlphaFoldDB" id="A0AAV2H0D8"/>
<proteinExistence type="predicted"/>
<evidence type="ECO:0000313" key="1">
    <source>
        <dbReference type="EMBL" id="CAL1526946.1"/>
    </source>
</evidence>
<evidence type="ECO:0000313" key="2">
    <source>
        <dbReference type="Proteomes" id="UP001497497"/>
    </source>
</evidence>
<reference evidence="1 2" key="1">
    <citation type="submission" date="2024-04" db="EMBL/GenBank/DDBJ databases">
        <authorList>
            <consortium name="Genoscope - CEA"/>
            <person name="William W."/>
        </authorList>
    </citation>
    <scope>NUCLEOTIDE SEQUENCE [LARGE SCALE GENOMIC DNA]</scope>
</reference>